<feature type="transmembrane region" description="Helical" evidence="1">
    <location>
        <begin position="37"/>
        <end position="57"/>
    </location>
</feature>
<evidence type="ECO:0000313" key="3">
    <source>
        <dbReference type="Proteomes" id="UP000182740"/>
    </source>
</evidence>
<dbReference type="RefSeq" id="WP_072478374.1">
    <property type="nucleotide sequence ID" value="NZ_FPJG01000006.1"/>
</dbReference>
<feature type="transmembrane region" description="Helical" evidence="1">
    <location>
        <begin position="160"/>
        <end position="183"/>
    </location>
</feature>
<keyword evidence="1" id="KW-1133">Transmembrane helix</keyword>
<evidence type="ECO:0000256" key="1">
    <source>
        <dbReference type="SAM" id="Phobius"/>
    </source>
</evidence>
<dbReference type="OrthoDB" id="4558741at2"/>
<protein>
    <submittedName>
        <fullName evidence="2">Uncharacterized protein</fullName>
    </submittedName>
</protein>
<dbReference type="EMBL" id="FPJG01000006">
    <property type="protein sequence ID" value="SFW79712.1"/>
    <property type="molecule type" value="Genomic_DNA"/>
</dbReference>
<reference evidence="3" key="1">
    <citation type="submission" date="2016-11" db="EMBL/GenBank/DDBJ databases">
        <authorList>
            <person name="Varghese N."/>
            <person name="Submissions S."/>
        </authorList>
    </citation>
    <scope>NUCLEOTIDE SEQUENCE [LARGE SCALE GENOMIC DNA]</scope>
    <source>
        <strain evidence="3">DSM 44671</strain>
    </source>
</reference>
<name>A0A1K1S5K9_9PSEU</name>
<organism evidence="2 3">
    <name type="scientific">Amycolatopsis australiensis</name>
    <dbReference type="NCBI Taxonomy" id="546364"/>
    <lineage>
        <taxon>Bacteria</taxon>
        <taxon>Bacillati</taxon>
        <taxon>Actinomycetota</taxon>
        <taxon>Actinomycetes</taxon>
        <taxon>Pseudonocardiales</taxon>
        <taxon>Pseudonocardiaceae</taxon>
        <taxon>Amycolatopsis</taxon>
    </lineage>
</organism>
<gene>
    <name evidence="2" type="ORF">SAMN04489730_4812</name>
</gene>
<dbReference type="AlphaFoldDB" id="A0A1K1S5K9"/>
<accession>A0A1K1S5K9</accession>
<feature type="transmembrane region" description="Helical" evidence="1">
    <location>
        <begin position="69"/>
        <end position="87"/>
    </location>
</feature>
<keyword evidence="1" id="KW-0472">Membrane</keyword>
<dbReference type="Proteomes" id="UP000182740">
    <property type="component" value="Unassembled WGS sequence"/>
</dbReference>
<feature type="transmembrane region" description="Helical" evidence="1">
    <location>
        <begin position="130"/>
        <end position="151"/>
    </location>
</feature>
<evidence type="ECO:0000313" key="2">
    <source>
        <dbReference type="EMBL" id="SFW79712.1"/>
    </source>
</evidence>
<feature type="transmembrane region" description="Helical" evidence="1">
    <location>
        <begin position="6"/>
        <end position="25"/>
    </location>
</feature>
<sequence length="240" mass="24346">MVVWMLVLAGSVATPSVAAVALYRGGLATGLPPRRSAAVAVTVGAVWGAWVGTSAALAANDVYHDPDAVVPWLGVAALAALIAALLAARIPALGRILAASGATPRPAWPHAVRVLGVLFLIAMVQGTLPAVFALPAGLGDMAIGVAAIVLARRWNRRRAVWFNVFGLLDLVVAVTLGLLGGLATHPILPVSPSTAAMSLLPLALIPTTVVPLDAALHVLSLARLRRATRSAAVPVPAVGS</sequence>
<keyword evidence="3" id="KW-1185">Reference proteome</keyword>
<feature type="transmembrane region" description="Helical" evidence="1">
    <location>
        <begin position="107"/>
        <end position="124"/>
    </location>
</feature>
<proteinExistence type="predicted"/>
<feature type="transmembrane region" description="Helical" evidence="1">
    <location>
        <begin position="195"/>
        <end position="219"/>
    </location>
</feature>
<keyword evidence="1" id="KW-0812">Transmembrane</keyword>